<dbReference type="Gene3D" id="3.10.620.30">
    <property type="match status" value="1"/>
</dbReference>
<dbReference type="EMBL" id="BMYR01000005">
    <property type="protein sequence ID" value="GGW59723.1"/>
    <property type="molecule type" value="Genomic_DNA"/>
</dbReference>
<accession>A0ABQ2WLG9</accession>
<dbReference type="InterPro" id="IPR038765">
    <property type="entry name" value="Papain-like_cys_pep_sf"/>
</dbReference>
<dbReference type="InterPro" id="IPR002931">
    <property type="entry name" value="Transglutaminase-like"/>
</dbReference>
<name>A0ABQ2WLG9_9ALTE</name>
<dbReference type="PANTHER" id="PTHR33490">
    <property type="entry name" value="BLR5614 PROTEIN-RELATED"/>
    <property type="match status" value="1"/>
</dbReference>
<dbReference type="SMART" id="SM00460">
    <property type="entry name" value="TGc"/>
    <property type="match status" value="1"/>
</dbReference>
<dbReference type="SUPFAM" id="SSF54001">
    <property type="entry name" value="Cysteine proteinases"/>
    <property type="match status" value="1"/>
</dbReference>
<evidence type="ECO:0000259" key="1">
    <source>
        <dbReference type="SMART" id="SM00460"/>
    </source>
</evidence>
<gene>
    <name evidence="2" type="ORF">GCM10008111_14810</name>
</gene>
<dbReference type="Pfam" id="PF08379">
    <property type="entry name" value="Bact_transglu_N"/>
    <property type="match status" value="1"/>
</dbReference>
<organism evidence="2 3">
    <name type="scientific">Alishewanella tabrizica</name>
    <dbReference type="NCBI Taxonomy" id="671278"/>
    <lineage>
        <taxon>Bacteria</taxon>
        <taxon>Pseudomonadati</taxon>
        <taxon>Pseudomonadota</taxon>
        <taxon>Gammaproteobacteria</taxon>
        <taxon>Alteromonadales</taxon>
        <taxon>Alteromonadaceae</taxon>
        <taxon>Alishewanella</taxon>
    </lineage>
</organism>
<reference evidence="3" key="1">
    <citation type="journal article" date="2019" name="Int. J. Syst. Evol. Microbiol.">
        <title>The Global Catalogue of Microorganisms (GCM) 10K type strain sequencing project: providing services to taxonomists for standard genome sequencing and annotation.</title>
        <authorList>
            <consortium name="The Broad Institute Genomics Platform"/>
            <consortium name="The Broad Institute Genome Sequencing Center for Infectious Disease"/>
            <person name="Wu L."/>
            <person name="Ma J."/>
        </authorList>
    </citation>
    <scope>NUCLEOTIDE SEQUENCE [LARGE SCALE GENOMIC DNA]</scope>
    <source>
        <strain evidence="3">KCTC 23723</strain>
    </source>
</reference>
<comment type="caution">
    <text evidence="2">The sequence shown here is derived from an EMBL/GenBank/DDBJ whole genome shotgun (WGS) entry which is preliminary data.</text>
</comment>
<dbReference type="InterPro" id="IPR013589">
    <property type="entry name" value="Bac_transglu_N"/>
</dbReference>
<evidence type="ECO:0000313" key="3">
    <source>
        <dbReference type="Proteomes" id="UP000634667"/>
    </source>
</evidence>
<protein>
    <submittedName>
        <fullName evidence="2">Transglutaminase</fullName>
    </submittedName>
</protein>
<sequence>MKYQIRHLTEYVYQQPVANSYNLACLTPRSLPYQDVTYTELQIYPATAQRSHYTDYFGNIRHFIHLQPPHEQLSVISHAKVTVMPRGNAARLSSGYTMQQLADYLQQSKTTEAVYARMLCQPSRMVPCTAETAALLPPLQRQGQTVLQLAEQLTQYIYEHFIYTPGFSTIVTPLSAVLAHRRGVCQDFAQLAISCLRAHGIPTRYVSGYLETQPAPGQPRLQGADASHAWFSVFDPALGWIDFDPTNNVLPCQQHLTIAFGRDYADVVPLKGLVQGNGGHQLRVAVDVIPE</sequence>
<keyword evidence="3" id="KW-1185">Reference proteome</keyword>
<dbReference type="Proteomes" id="UP000634667">
    <property type="component" value="Unassembled WGS sequence"/>
</dbReference>
<proteinExistence type="predicted"/>
<feature type="domain" description="Transglutaminase-like" evidence="1">
    <location>
        <begin position="177"/>
        <end position="247"/>
    </location>
</feature>
<dbReference type="Pfam" id="PF01841">
    <property type="entry name" value="Transglut_core"/>
    <property type="match status" value="1"/>
</dbReference>
<dbReference type="PANTHER" id="PTHR33490:SF7">
    <property type="entry name" value="BLR2979 PROTEIN"/>
    <property type="match status" value="1"/>
</dbReference>
<evidence type="ECO:0000313" key="2">
    <source>
        <dbReference type="EMBL" id="GGW59723.1"/>
    </source>
</evidence>
<dbReference type="RefSeq" id="WP_189482062.1">
    <property type="nucleotide sequence ID" value="NZ_BMYR01000005.1"/>
</dbReference>